<organism evidence="6">
    <name type="scientific">Corethron hystrix</name>
    <dbReference type="NCBI Taxonomy" id="216773"/>
    <lineage>
        <taxon>Eukaryota</taxon>
        <taxon>Sar</taxon>
        <taxon>Stramenopiles</taxon>
        <taxon>Ochrophyta</taxon>
        <taxon>Bacillariophyta</taxon>
        <taxon>Coscinodiscophyceae</taxon>
        <taxon>Corethrophycidae</taxon>
        <taxon>Corethrales</taxon>
        <taxon>Corethraceae</taxon>
        <taxon>Corethron</taxon>
    </lineage>
</organism>
<gene>
    <name evidence="6" type="ORF">CHYS00102_LOCUS5816</name>
</gene>
<accession>A0A7S1B8I4</accession>
<feature type="compositionally biased region" description="Low complexity" evidence="4">
    <location>
        <begin position="36"/>
        <end position="52"/>
    </location>
</feature>
<proteinExistence type="inferred from homology"/>
<evidence type="ECO:0000256" key="3">
    <source>
        <dbReference type="ARBA" id="ARBA00022833"/>
    </source>
</evidence>
<dbReference type="PROSITE" id="PS51792">
    <property type="entry name" value="YIPPEE"/>
    <property type="match status" value="1"/>
</dbReference>
<feature type="domain" description="Yippee" evidence="5">
    <location>
        <begin position="155"/>
        <end position="252"/>
    </location>
</feature>
<feature type="region of interest" description="Disordered" evidence="4">
    <location>
        <begin position="36"/>
        <end position="65"/>
    </location>
</feature>
<dbReference type="Pfam" id="PF03226">
    <property type="entry name" value="Yippee-Mis18"/>
    <property type="match status" value="1"/>
</dbReference>
<dbReference type="InterPro" id="IPR034751">
    <property type="entry name" value="Yippee"/>
</dbReference>
<evidence type="ECO:0000256" key="4">
    <source>
        <dbReference type="SAM" id="MobiDB-lite"/>
    </source>
</evidence>
<evidence type="ECO:0000313" key="6">
    <source>
        <dbReference type="EMBL" id="CAD8878632.1"/>
    </source>
</evidence>
<reference evidence="6" key="1">
    <citation type="submission" date="2021-01" db="EMBL/GenBank/DDBJ databases">
        <authorList>
            <person name="Corre E."/>
            <person name="Pelletier E."/>
            <person name="Niang G."/>
            <person name="Scheremetjew M."/>
            <person name="Finn R."/>
            <person name="Kale V."/>
            <person name="Holt S."/>
            <person name="Cochrane G."/>
            <person name="Meng A."/>
            <person name="Brown T."/>
            <person name="Cohen L."/>
        </authorList>
    </citation>
    <scope>NUCLEOTIDE SEQUENCE</scope>
    <source>
        <strain evidence="6">308</strain>
    </source>
</reference>
<evidence type="ECO:0000256" key="1">
    <source>
        <dbReference type="ARBA" id="ARBA00005613"/>
    </source>
</evidence>
<keyword evidence="3" id="KW-0862">Zinc</keyword>
<name>A0A7S1B8I4_9STRA</name>
<dbReference type="InterPro" id="IPR004910">
    <property type="entry name" value="Yippee/Mis18/Cereblon"/>
</dbReference>
<dbReference type="PANTHER" id="PTHR13848">
    <property type="entry name" value="PROTEIN YIPPEE-LIKE CG15309-RELATED"/>
    <property type="match status" value="1"/>
</dbReference>
<dbReference type="EMBL" id="HBFR01008046">
    <property type="protein sequence ID" value="CAD8878632.1"/>
    <property type="molecule type" value="Transcribed_RNA"/>
</dbReference>
<dbReference type="GO" id="GO:0046872">
    <property type="term" value="F:metal ion binding"/>
    <property type="evidence" value="ECO:0007669"/>
    <property type="project" value="UniProtKB-KW"/>
</dbReference>
<protein>
    <recommendedName>
        <fullName evidence="5">Yippee domain-containing protein</fullName>
    </recommendedName>
</protein>
<keyword evidence="2" id="KW-0479">Metal-binding</keyword>
<evidence type="ECO:0000259" key="5">
    <source>
        <dbReference type="PROSITE" id="PS51792"/>
    </source>
</evidence>
<evidence type="ECO:0000256" key="2">
    <source>
        <dbReference type="ARBA" id="ARBA00022723"/>
    </source>
</evidence>
<dbReference type="InterPro" id="IPR039058">
    <property type="entry name" value="Yippee_fam"/>
</dbReference>
<dbReference type="AlphaFoldDB" id="A0A7S1B8I4"/>
<sequence>MADDQDSATSNTGQIPGGLLVSRYLTPSTEAIAIPASALSSSSIGPPSSASSGMLPSRINDQSEPPSPIIALEVAAATSSSRIIRTDGNVSRRQLSSASTSRNVSARARLRIRSRSRSIGQTDLNRNIHILKTLDEKMVLTKTAKDTEIYLEGPRVYTCSQCRTHLTSHDDIISKSFHGRHGRAYLFDQCVNVTAGPPEDRLLITGLHSVCDIFCNRCKELVGWTYSRAYEPSQKYKEGKFIIEKINLHMEESQYDVNFPAGERIDRWRKRSMSWGNNPDEIIYEYRPKGNLRRARSLSLGSSFNVASNSDQQTGISKIDSSNSTNITLASPARSMSLPYPSHP</sequence>
<comment type="similarity">
    <text evidence="1">Belongs to the yippee family.</text>
</comment>